<protein>
    <recommendedName>
        <fullName evidence="5">FAD-binding domain-containing protein</fullName>
    </recommendedName>
</protein>
<evidence type="ECO:0000313" key="4">
    <source>
        <dbReference type="Proteomes" id="UP001195963"/>
    </source>
</evidence>
<dbReference type="Gene3D" id="3.50.50.60">
    <property type="entry name" value="FAD/NAD(P)-binding domain"/>
    <property type="match status" value="1"/>
</dbReference>
<keyword evidence="1" id="KW-0560">Oxidoreductase</keyword>
<reference evidence="3 4" key="1">
    <citation type="submission" date="2021-07" db="EMBL/GenBank/DDBJ databases">
        <title>Shewanella sp. nov, isolated from SCS.</title>
        <authorList>
            <person name="Cao W.R."/>
        </authorList>
    </citation>
    <scope>NUCLEOTIDE SEQUENCE [LARGE SCALE GENOMIC DNA]</scope>
    <source>
        <strain evidence="3 4">NR704-98</strain>
    </source>
</reference>
<evidence type="ECO:0008006" key="5">
    <source>
        <dbReference type="Google" id="ProtNLM"/>
    </source>
</evidence>
<dbReference type="SUPFAM" id="SSF51905">
    <property type="entry name" value="FAD/NAD(P)-binding domain"/>
    <property type="match status" value="1"/>
</dbReference>
<dbReference type="InterPro" id="IPR036188">
    <property type="entry name" value="FAD/NAD-bd_sf"/>
</dbReference>
<keyword evidence="4" id="KW-1185">Reference proteome</keyword>
<dbReference type="Proteomes" id="UP001195963">
    <property type="component" value="Unassembled WGS sequence"/>
</dbReference>
<dbReference type="PANTHER" id="PTHR13789:SF309">
    <property type="entry name" value="PUTATIVE (AFU_ORTHOLOGUE AFUA_6G14510)-RELATED"/>
    <property type="match status" value="1"/>
</dbReference>
<dbReference type="InterPro" id="IPR050493">
    <property type="entry name" value="FAD-dep_Monooxygenase_BioMet"/>
</dbReference>
<evidence type="ECO:0000313" key="3">
    <source>
        <dbReference type="EMBL" id="MBW8183526.1"/>
    </source>
</evidence>
<keyword evidence="2" id="KW-0503">Monooxygenase</keyword>
<evidence type="ECO:0000256" key="1">
    <source>
        <dbReference type="ARBA" id="ARBA00023002"/>
    </source>
</evidence>
<evidence type="ECO:0000256" key="2">
    <source>
        <dbReference type="ARBA" id="ARBA00023033"/>
    </source>
</evidence>
<name>A0ABS7E2Z4_9GAMM</name>
<gene>
    <name evidence="3" type="ORF">K0625_07580</name>
</gene>
<comment type="caution">
    <text evidence="3">The sequence shown here is derived from an EMBL/GenBank/DDBJ whole genome shotgun (WGS) entry which is preliminary data.</text>
</comment>
<dbReference type="PANTHER" id="PTHR13789">
    <property type="entry name" value="MONOOXYGENASE"/>
    <property type="match status" value="1"/>
</dbReference>
<accession>A0ABS7E2Z4</accession>
<dbReference type="RefSeq" id="WP_220109139.1">
    <property type="nucleotide sequence ID" value="NZ_JAHZST010000004.1"/>
</dbReference>
<proteinExistence type="predicted"/>
<dbReference type="EMBL" id="JAHZST010000004">
    <property type="protein sequence ID" value="MBW8183526.1"/>
    <property type="molecule type" value="Genomic_DNA"/>
</dbReference>
<sequence length="376" mass="41696">MNIGIFGASINGLACALMLRQCGLNIEVFESSPSLIETDEVSLGALIWPQGVDVLRTILSHDQLLNVGNPINGMEVHNASGEHILQLSNENTESAQSALSFAFEHQGLLQLMANTLGDKQIHCGMSCTNITQINNKSIVHFDNGSTQAFDLVINADNLPSALDRLTSNETPSDTCMAMYSGVTCFDDGLLSDDTSQMFLCENARLLTHCINKVSKQRYWSVLYLHGNEALWQKSDLQERLQDLPEPVLAMIKNTQIKHTKRKVLTSQPRGTSWFSGLNLSLGMKLKGELSQFGFGITTALENAFTLSHQLLNCDKQTLPQVLTRYQERANTNLNILQAEMSEVVNIFYQGAEYSNYQEFKLKRPLGYQAVPLKSSA</sequence>
<organism evidence="3 4">
    <name type="scientific">Shewanella nanhaiensis</name>
    <dbReference type="NCBI Taxonomy" id="2864872"/>
    <lineage>
        <taxon>Bacteria</taxon>
        <taxon>Pseudomonadati</taxon>
        <taxon>Pseudomonadota</taxon>
        <taxon>Gammaproteobacteria</taxon>
        <taxon>Alteromonadales</taxon>
        <taxon>Shewanellaceae</taxon>
        <taxon>Shewanella</taxon>
    </lineage>
</organism>